<protein>
    <submittedName>
        <fullName evidence="1">Uncharacterized protein</fullName>
    </submittedName>
</protein>
<sequence length="80" mass="8890">MIQCRKAKLVFCEIGLISQAERGINKILPELAEIDRLDAVRALNKVGFRMARQGNCIARRSRNQIQLPSLATGSRQSLPG</sequence>
<reference evidence="1" key="1">
    <citation type="submission" date="2019-02" db="EMBL/GenBank/DDBJ databases">
        <authorList>
            <person name="Gruber-Vodicka R. H."/>
            <person name="Seah K. B. B."/>
        </authorList>
    </citation>
    <scope>NUCLEOTIDE SEQUENCE</scope>
    <source>
        <strain evidence="1">BECK_M6</strain>
    </source>
</reference>
<gene>
    <name evidence="1" type="ORF">BECKLFY1418A_GA0070994_103218</name>
</gene>
<name>A0A450ULU6_9GAMM</name>
<dbReference type="AlphaFoldDB" id="A0A450ULU6"/>
<proteinExistence type="predicted"/>
<dbReference type="EMBL" id="CAADFH010000032">
    <property type="protein sequence ID" value="VFJ93505.1"/>
    <property type="molecule type" value="Genomic_DNA"/>
</dbReference>
<organism evidence="1">
    <name type="scientific">Candidatus Kentrum sp. LFY</name>
    <dbReference type="NCBI Taxonomy" id="2126342"/>
    <lineage>
        <taxon>Bacteria</taxon>
        <taxon>Pseudomonadati</taxon>
        <taxon>Pseudomonadota</taxon>
        <taxon>Gammaproteobacteria</taxon>
        <taxon>Candidatus Kentrum</taxon>
    </lineage>
</organism>
<evidence type="ECO:0000313" key="1">
    <source>
        <dbReference type="EMBL" id="VFJ93505.1"/>
    </source>
</evidence>
<accession>A0A450ULU6</accession>